<feature type="domain" description="Serine hydrolase" evidence="3">
    <location>
        <begin position="7"/>
        <end position="145"/>
    </location>
</feature>
<evidence type="ECO:0000313" key="4">
    <source>
        <dbReference type="EMBL" id="POR32514.1"/>
    </source>
</evidence>
<dbReference type="GO" id="GO:0016787">
    <property type="term" value="F:hydrolase activity"/>
    <property type="evidence" value="ECO:0007669"/>
    <property type="project" value="UniProtKB-KW"/>
</dbReference>
<dbReference type="Gene3D" id="3.40.50.1820">
    <property type="entry name" value="alpha/beta hydrolase"/>
    <property type="match status" value="1"/>
</dbReference>
<dbReference type="Proteomes" id="UP000237481">
    <property type="component" value="Unassembled WGS sequence"/>
</dbReference>
<accession>A0A2S4KQQ2</accession>
<evidence type="ECO:0000256" key="1">
    <source>
        <dbReference type="ARBA" id="ARBA00005863"/>
    </source>
</evidence>
<dbReference type="InterPro" id="IPR029058">
    <property type="entry name" value="AB_hydrolase_fold"/>
</dbReference>
<evidence type="ECO:0000313" key="5">
    <source>
        <dbReference type="Proteomes" id="UP000237481"/>
    </source>
</evidence>
<dbReference type="InterPro" id="IPR050593">
    <property type="entry name" value="LovG"/>
</dbReference>
<sequence length="160" mass="17249">DDDAGAGAWVGVLGFSQGAKVAASLLWAQERLRAGEEDQEPLLARFKFGVVMAGSPPVVQLDARVPAPRHVADAAHLSLAFEDWPASGDGEHALGIPTVHVHGLLDPGLEWHRRLLETYCRRGTARLVEWQGGHRLPIKTNDVEAVATQILELAERTGAI</sequence>
<dbReference type="PANTHER" id="PTHR48070">
    <property type="entry name" value="ESTERASE OVCA2"/>
    <property type="match status" value="1"/>
</dbReference>
<comment type="caution">
    <text evidence="4">The sequence shown here is derived from an EMBL/GenBank/DDBJ whole genome shotgun (WGS) entry which is preliminary data.</text>
</comment>
<dbReference type="STRING" id="94208.A0A2S4KQQ2"/>
<dbReference type="AlphaFoldDB" id="A0A2S4KQQ2"/>
<dbReference type="Pfam" id="PF03959">
    <property type="entry name" value="FSH1"/>
    <property type="match status" value="1"/>
</dbReference>
<dbReference type="GO" id="GO:0044550">
    <property type="term" value="P:secondary metabolite biosynthetic process"/>
    <property type="evidence" value="ECO:0007669"/>
    <property type="project" value="TreeGrafter"/>
</dbReference>
<dbReference type="GO" id="GO:0005737">
    <property type="term" value="C:cytoplasm"/>
    <property type="evidence" value="ECO:0007669"/>
    <property type="project" value="TreeGrafter"/>
</dbReference>
<evidence type="ECO:0000259" key="3">
    <source>
        <dbReference type="Pfam" id="PF03959"/>
    </source>
</evidence>
<dbReference type="GO" id="GO:0005634">
    <property type="term" value="C:nucleus"/>
    <property type="evidence" value="ECO:0007669"/>
    <property type="project" value="TreeGrafter"/>
</dbReference>
<protein>
    <submittedName>
        <fullName evidence="4">Esterase LovG</fullName>
    </submittedName>
</protein>
<dbReference type="InterPro" id="IPR005645">
    <property type="entry name" value="FSH-like_dom"/>
</dbReference>
<gene>
    <name evidence="4" type="ORF">TPAR_07263</name>
</gene>
<keyword evidence="5" id="KW-1185">Reference proteome</keyword>
<evidence type="ECO:0000256" key="2">
    <source>
        <dbReference type="ARBA" id="ARBA00022801"/>
    </source>
</evidence>
<dbReference type="PANTHER" id="PTHR48070:SF3">
    <property type="entry name" value="ESTERASE DBAE-RELATED"/>
    <property type="match status" value="1"/>
</dbReference>
<feature type="non-terminal residue" evidence="4">
    <location>
        <position position="1"/>
    </location>
</feature>
<reference evidence="4 5" key="1">
    <citation type="submission" date="2018-01" db="EMBL/GenBank/DDBJ databases">
        <title>Harnessing the power of phylogenomics to disentangle the directionality and signatures of interkingdom host jumping in the parasitic fungal genus Tolypocladium.</title>
        <authorList>
            <person name="Quandt C.A."/>
            <person name="Patterson W."/>
            <person name="Spatafora J.W."/>
        </authorList>
    </citation>
    <scope>NUCLEOTIDE SEQUENCE [LARGE SCALE GENOMIC DNA]</scope>
    <source>
        <strain evidence="4 5">NRBC 100945</strain>
    </source>
</reference>
<organism evidence="4 5">
    <name type="scientific">Tolypocladium paradoxum</name>
    <dbReference type="NCBI Taxonomy" id="94208"/>
    <lineage>
        <taxon>Eukaryota</taxon>
        <taxon>Fungi</taxon>
        <taxon>Dikarya</taxon>
        <taxon>Ascomycota</taxon>
        <taxon>Pezizomycotina</taxon>
        <taxon>Sordariomycetes</taxon>
        <taxon>Hypocreomycetidae</taxon>
        <taxon>Hypocreales</taxon>
        <taxon>Ophiocordycipitaceae</taxon>
        <taxon>Tolypocladium</taxon>
    </lineage>
</organism>
<name>A0A2S4KQQ2_9HYPO</name>
<comment type="similarity">
    <text evidence="1">Belongs to the LovG family.</text>
</comment>
<keyword evidence="2" id="KW-0378">Hydrolase</keyword>
<dbReference type="SUPFAM" id="SSF53474">
    <property type="entry name" value="alpha/beta-Hydrolases"/>
    <property type="match status" value="1"/>
</dbReference>
<proteinExistence type="inferred from homology"/>
<dbReference type="OrthoDB" id="2094269at2759"/>
<dbReference type="EMBL" id="PKSG01000834">
    <property type="protein sequence ID" value="POR32514.1"/>
    <property type="molecule type" value="Genomic_DNA"/>
</dbReference>